<evidence type="ECO:0000313" key="9">
    <source>
        <dbReference type="EMBL" id="OAQ19914.1"/>
    </source>
</evidence>
<sequence>MQTTLLSFFLVILTGALFRRFWVGQETADTIRKSINIMVLNLFLPALCLKTIYTATLDRTIFVIPLTAALTIIATLSFSLIVFNLLERRQLLSPSQKGVLILSSSFGNVTYLGIPVLSSLFGTEAIKYALYYDLLATTPILWLIGAPIAARLGAKNRTLTPKDSLAIILKLPPLWGIFLGIILNILKAPLPEIILKVLDMFSGLVVPLMIFSIGLALSLSVARQFHLVFPVILLKLFLSPLLSVFIAKGLHLEGTAFKAVILEGAMPTMVLSLLLAAEFELDVSLSAFAILVTTLLSFITLPLVYHWLA</sequence>
<dbReference type="Proteomes" id="UP000078390">
    <property type="component" value="Unassembled WGS sequence"/>
</dbReference>
<comment type="caution">
    <text evidence="9">The sequence shown here is derived from an EMBL/GenBank/DDBJ whole genome shotgun (WGS) entry which is preliminary data.</text>
</comment>
<comment type="subcellular location">
    <subcellularLocation>
        <location evidence="1">Cell membrane</location>
        <topology evidence="1">Multi-pass membrane protein</topology>
    </subcellularLocation>
</comment>
<dbReference type="InterPro" id="IPR038770">
    <property type="entry name" value="Na+/solute_symporter_sf"/>
</dbReference>
<keyword evidence="3" id="KW-0813">Transport</keyword>
<evidence type="ECO:0000256" key="3">
    <source>
        <dbReference type="ARBA" id="ARBA00022448"/>
    </source>
</evidence>
<evidence type="ECO:0000256" key="7">
    <source>
        <dbReference type="ARBA" id="ARBA00023136"/>
    </source>
</evidence>
<dbReference type="PANTHER" id="PTHR36838">
    <property type="entry name" value="AUXIN EFFLUX CARRIER FAMILY PROTEIN"/>
    <property type="match status" value="1"/>
</dbReference>
<protein>
    <submittedName>
        <fullName evidence="9">Malate permease</fullName>
    </submittedName>
</protein>
<dbReference type="STRING" id="999894.TDIS_1986"/>
<evidence type="ECO:0000256" key="5">
    <source>
        <dbReference type="ARBA" id="ARBA00022692"/>
    </source>
</evidence>
<evidence type="ECO:0000256" key="4">
    <source>
        <dbReference type="ARBA" id="ARBA00022475"/>
    </source>
</evidence>
<accession>A0A179D1H0</accession>
<feature type="transmembrane region" description="Helical" evidence="8">
    <location>
        <begin position="259"/>
        <end position="277"/>
    </location>
</feature>
<dbReference type="AlphaFoldDB" id="A0A179D1H0"/>
<dbReference type="GO" id="GO:0055085">
    <property type="term" value="P:transmembrane transport"/>
    <property type="evidence" value="ECO:0007669"/>
    <property type="project" value="InterPro"/>
</dbReference>
<keyword evidence="10" id="KW-1185">Reference proteome</keyword>
<name>A0A179D1H0_9BACT</name>
<evidence type="ECO:0000256" key="1">
    <source>
        <dbReference type="ARBA" id="ARBA00004651"/>
    </source>
</evidence>
<feature type="transmembrane region" description="Helical" evidence="8">
    <location>
        <begin position="198"/>
        <end position="221"/>
    </location>
</feature>
<organism evidence="9 10">
    <name type="scientific">Thermosulfurimonas dismutans</name>
    <dbReference type="NCBI Taxonomy" id="999894"/>
    <lineage>
        <taxon>Bacteria</taxon>
        <taxon>Pseudomonadati</taxon>
        <taxon>Thermodesulfobacteriota</taxon>
        <taxon>Thermodesulfobacteria</taxon>
        <taxon>Thermodesulfobacteriales</taxon>
        <taxon>Thermodesulfobacteriaceae</taxon>
        <taxon>Thermosulfurimonas</taxon>
    </lineage>
</organism>
<keyword evidence="5 8" id="KW-0812">Transmembrane</keyword>
<gene>
    <name evidence="9" type="ORF">TDIS_1986</name>
</gene>
<keyword evidence="6 8" id="KW-1133">Transmembrane helix</keyword>
<feature type="transmembrane region" description="Helical" evidence="8">
    <location>
        <begin position="129"/>
        <end position="152"/>
    </location>
</feature>
<evidence type="ECO:0000256" key="2">
    <source>
        <dbReference type="ARBA" id="ARBA00010145"/>
    </source>
</evidence>
<dbReference type="Gene3D" id="1.20.1530.20">
    <property type="match status" value="1"/>
</dbReference>
<feature type="transmembrane region" description="Helical" evidence="8">
    <location>
        <begin position="34"/>
        <end position="53"/>
    </location>
</feature>
<reference evidence="9 10" key="1">
    <citation type="submission" date="2016-04" db="EMBL/GenBank/DDBJ databases">
        <title>Genome analysis of Thermosulfurimonas dismutans, the first thermophilic sulfur-disproportionating bacterium of the phylum Thermodesulfobacteria.</title>
        <authorList>
            <person name="Mardanov A.V."/>
            <person name="Beletsky A.V."/>
            <person name="Kadnikov V.V."/>
            <person name="Slobodkin A.I."/>
            <person name="Ravin N.V."/>
        </authorList>
    </citation>
    <scope>NUCLEOTIDE SEQUENCE [LARGE SCALE GENOMIC DNA]</scope>
    <source>
        <strain evidence="9 10">S95</strain>
    </source>
</reference>
<proteinExistence type="inferred from homology"/>
<feature type="transmembrane region" description="Helical" evidence="8">
    <location>
        <begin position="283"/>
        <end position="308"/>
    </location>
</feature>
<dbReference type="GO" id="GO:0005886">
    <property type="term" value="C:plasma membrane"/>
    <property type="evidence" value="ECO:0007669"/>
    <property type="project" value="UniProtKB-SubCell"/>
</dbReference>
<dbReference type="Pfam" id="PF03547">
    <property type="entry name" value="Mem_trans"/>
    <property type="match status" value="1"/>
</dbReference>
<evidence type="ECO:0000256" key="6">
    <source>
        <dbReference type="ARBA" id="ARBA00022989"/>
    </source>
</evidence>
<comment type="similarity">
    <text evidence="2">Belongs to the auxin efflux carrier (TC 2.A.69) family.</text>
</comment>
<dbReference type="OrthoDB" id="9798064at2"/>
<dbReference type="RefSeq" id="WP_068671721.1">
    <property type="nucleotide sequence ID" value="NZ_LWLG01000020.1"/>
</dbReference>
<feature type="transmembrane region" description="Helical" evidence="8">
    <location>
        <begin position="60"/>
        <end position="86"/>
    </location>
</feature>
<dbReference type="EMBL" id="LWLG01000020">
    <property type="protein sequence ID" value="OAQ19914.1"/>
    <property type="molecule type" value="Genomic_DNA"/>
</dbReference>
<keyword evidence="4" id="KW-1003">Cell membrane</keyword>
<dbReference type="InterPro" id="IPR004776">
    <property type="entry name" value="Mem_transp_PIN-like"/>
</dbReference>
<dbReference type="PANTHER" id="PTHR36838:SF1">
    <property type="entry name" value="SLR1864 PROTEIN"/>
    <property type="match status" value="1"/>
</dbReference>
<evidence type="ECO:0000256" key="8">
    <source>
        <dbReference type="SAM" id="Phobius"/>
    </source>
</evidence>
<feature type="transmembrane region" description="Helical" evidence="8">
    <location>
        <begin position="164"/>
        <end position="186"/>
    </location>
</feature>
<keyword evidence="7 8" id="KW-0472">Membrane</keyword>
<feature type="transmembrane region" description="Helical" evidence="8">
    <location>
        <begin position="227"/>
        <end position="247"/>
    </location>
</feature>
<evidence type="ECO:0000313" key="10">
    <source>
        <dbReference type="Proteomes" id="UP000078390"/>
    </source>
</evidence>
<feature type="transmembrane region" description="Helical" evidence="8">
    <location>
        <begin position="98"/>
        <end position="117"/>
    </location>
</feature>